<dbReference type="InterPro" id="IPR037051">
    <property type="entry name" value="4-carb_acid_sugar_kinase_N_sf"/>
</dbReference>
<dbReference type="EMBL" id="BAABBV010000002">
    <property type="protein sequence ID" value="GAA4165931.1"/>
    <property type="molecule type" value="Genomic_DNA"/>
</dbReference>
<dbReference type="InterPro" id="IPR042213">
    <property type="entry name" value="NBD_C_sf"/>
</dbReference>
<evidence type="ECO:0000256" key="2">
    <source>
        <dbReference type="ARBA" id="ARBA00022679"/>
    </source>
</evidence>
<dbReference type="InterPro" id="IPR031475">
    <property type="entry name" value="NBD_C"/>
</dbReference>
<evidence type="ECO:0000313" key="9">
    <source>
        <dbReference type="EMBL" id="GAA4165931.1"/>
    </source>
</evidence>
<name>A0ABP7ZNH7_9MICO</name>
<evidence type="ECO:0000256" key="5">
    <source>
        <dbReference type="ARBA" id="ARBA00022840"/>
    </source>
</evidence>
<keyword evidence="6" id="KW-0119">Carbohydrate metabolism</keyword>
<proteinExistence type="inferred from homology"/>
<keyword evidence="5" id="KW-0067">ATP-binding</keyword>
<gene>
    <name evidence="9" type="ORF">GCM10022286_29800</name>
</gene>
<dbReference type="Pfam" id="PF17042">
    <property type="entry name" value="NBD_C"/>
    <property type="match status" value="1"/>
</dbReference>
<dbReference type="GO" id="GO:0016301">
    <property type="term" value="F:kinase activity"/>
    <property type="evidence" value="ECO:0007669"/>
    <property type="project" value="UniProtKB-KW"/>
</dbReference>
<dbReference type="RefSeq" id="WP_344792681.1">
    <property type="nucleotide sequence ID" value="NZ_BAABBV010000002.1"/>
</dbReference>
<reference evidence="9" key="1">
    <citation type="journal article" date="2014" name="Int. J. Syst. Evol. Microbiol.">
        <title>Complete genome of a new Firmicutes species belonging to the dominant human colonic microbiota ('Ruminococcus bicirculans') reveals two chromosomes and a selective capacity to utilize plant glucans.</title>
        <authorList>
            <consortium name="NISC Comparative Sequencing Program"/>
            <person name="Wegmann U."/>
            <person name="Louis P."/>
            <person name="Goesmann A."/>
            <person name="Henrissat B."/>
            <person name="Duncan S.H."/>
            <person name="Flint H.J."/>
        </authorList>
    </citation>
    <scope>NUCLEOTIDE SEQUENCE</scope>
    <source>
        <strain evidence="9">JCM 17590</strain>
    </source>
</reference>
<dbReference type="Proteomes" id="UP001415169">
    <property type="component" value="Unassembled WGS sequence"/>
</dbReference>
<organism evidence="9 10">
    <name type="scientific">Gryllotalpicola daejeonensis</name>
    <dbReference type="NCBI Taxonomy" id="993087"/>
    <lineage>
        <taxon>Bacteria</taxon>
        <taxon>Bacillati</taxon>
        <taxon>Actinomycetota</taxon>
        <taxon>Actinomycetes</taxon>
        <taxon>Micrococcales</taxon>
        <taxon>Microbacteriaceae</taxon>
        <taxon>Gryllotalpicola</taxon>
    </lineage>
</organism>
<evidence type="ECO:0000259" key="8">
    <source>
        <dbReference type="Pfam" id="PF17042"/>
    </source>
</evidence>
<keyword evidence="4 9" id="KW-0418">Kinase</keyword>
<comment type="caution">
    <text evidence="9">The sequence shown here is derived from an EMBL/GenBank/DDBJ whole genome shotgun (WGS) entry which is preliminary data.</text>
</comment>
<feature type="domain" description="Four-carbon acid sugar kinase N-terminal" evidence="7">
    <location>
        <begin position="167"/>
        <end position="219"/>
    </location>
</feature>
<evidence type="ECO:0000256" key="3">
    <source>
        <dbReference type="ARBA" id="ARBA00022741"/>
    </source>
</evidence>
<dbReference type="SUPFAM" id="SSF142764">
    <property type="entry name" value="YgbK-like"/>
    <property type="match status" value="1"/>
</dbReference>
<evidence type="ECO:0000313" key="10">
    <source>
        <dbReference type="Proteomes" id="UP001415169"/>
    </source>
</evidence>
<dbReference type="InterPro" id="IPR010737">
    <property type="entry name" value="4-carb_acid_sugar_kinase_N"/>
</dbReference>
<dbReference type="Pfam" id="PF07005">
    <property type="entry name" value="SBD_N"/>
    <property type="match status" value="2"/>
</dbReference>
<dbReference type="Gene3D" id="3.40.50.10840">
    <property type="entry name" value="Putative sugar-binding, N-terminal domain"/>
    <property type="match status" value="1"/>
</dbReference>
<reference evidence="9" key="2">
    <citation type="submission" date="2023-12" db="EMBL/GenBank/DDBJ databases">
        <authorList>
            <person name="Sun Q."/>
            <person name="Inoue M."/>
        </authorList>
    </citation>
    <scope>NUCLEOTIDE SEQUENCE</scope>
    <source>
        <strain evidence="9">JCM 17590</strain>
    </source>
</reference>
<comment type="similarity">
    <text evidence="1">Belongs to the four-carbon acid sugar kinase family.</text>
</comment>
<keyword evidence="2" id="KW-0808">Transferase</keyword>
<accession>A0ABP7ZNH7</accession>
<dbReference type="Gene3D" id="3.40.980.20">
    <property type="entry name" value="Four-carbon acid sugar kinase, nucleotide binding domain"/>
    <property type="match status" value="1"/>
</dbReference>
<keyword evidence="3" id="KW-0547">Nucleotide-binding</keyword>
<sequence>MAGIDGERQRPALGIVADDLTGAGDSAVKFAEAGWTCEIALADVPALAPGTAVALVTDARSMSDADASGRTRAAVETLANSGTDLQYLKIDSTLRGTVSAQIGGALEALSARAPDAFALVCPAYPAMGRTVECGRLLVHGEAAVGRHGEAPAVPGAVSVTLGDAAPAREADRLRALARESRVLLLDAASDADLDRVAAVAEELGPSVLLVGSAGLAAALARRHAGCSVAPGAPTALQTRSAEGGSIVVAVSSTHPVSASQVAALGSHVVVITAPAEDVLVDGVRSERAAAANVAEAVEVALAAGGVRALVLVGGDGALAVLARLGAHGVRVGSAVVEGVPAGTVRGGALDGLTVVTKSGGFGHPGTLRDVIDRLEASDHPMKKRTE</sequence>
<evidence type="ECO:0000256" key="4">
    <source>
        <dbReference type="ARBA" id="ARBA00022777"/>
    </source>
</evidence>
<evidence type="ECO:0000259" key="7">
    <source>
        <dbReference type="Pfam" id="PF07005"/>
    </source>
</evidence>
<keyword evidence="10" id="KW-1185">Reference proteome</keyword>
<feature type="domain" description="Four-carbon acid sugar kinase nucleotide binding" evidence="8">
    <location>
        <begin position="265"/>
        <end position="367"/>
    </location>
</feature>
<protein>
    <submittedName>
        <fullName evidence="9">Four-carbon acid sugar kinase family protein</fullName>
    </submittedName>
</protein>
<feature type="domain" description="Four-carbon acid sugar kinase N-terminal" evidence="7">
    <location>
        <begin position="13"/>
        <end position="142"/>
    </location>
</feature>
<evidence type="ECO:0000256" key="1">
    <source>
        <dbReference type="ARBA" id="ARBA00005715"/>
    </source>
</evidence>
<evidence type="ECO:0000256" key="6">
    <source>
        <dbReference type="ARBA" id="ARBA00023277"/>
    </source>
</evidence>